<dbReference type="AlphaFoldDB" id="A0AB36R7R1"/>
<evidence type="ECO:0000256" key="1">
    <source>
        <dbReference type="SAM" id="SignalP"/>
    </source>
</evidence>
<feature type="chain" id="PRO_5044187015" description="DUF4189 domain-containing protein" evidence="1">
    <location>
        <begin position="28"/>
        <end position="122"/>
    </location>
</feature>
<evidence type="ECO:0008006" key="4">
    <source>
        <dbReference type="Google" id="ProtNLM"/>
    </source>
</evidence>
<organism evidence="2 3">
    <name type="scientific">Mesorhizobium mediterraneum</name>
    <dbReference type="NCBI Taxonomy" id="43617"/>
    <lineage>
        <taxon>Bacteria</taxon>
        <taxon>Pseudomonadati</taxon>
        <taxon>Pseudomonadota</taxon>
        <taxon>Alphaproteobacteria</taxon>
        <taxon>Hyphomicrobiales</taxon>
        <taxon>Phyllobacteriaceae</taxon>
        <taxon>Mesorhizobium</taxon>
    </lineage>
</organism>
<gene>
    <name evidence="2" type="ORF">CIT25_21870</name>
</gene>
<dbReference type="EMBL" id="NPKI01000026">
    <property type="protein sequence ID" value="PAQ00503.1"/>
    <property type="molecule type" value="Genomic_DNA"/>
</dbReference>
<protein>
    <recommendedName>
        <fullName evidence="4">DUF4189 domain-containing protein</fullName>
    </recommendedName>
</protein>
<comment type="caution">
    <text evidence="2">The sequence shown here is derived from an EMBL/GenBank/DDBJ whole genome shotgun (WGS) entry which is preliminary data.</text>
</comment>
<feature type="signal peptide" evidence="1">
    <location>
        <begin position="1"/>
        <end position="27"/>
    </location>
</feature>
<keyword evidence="1" id="KW-0732">Signal</keyword>
<sequence length="122" mass="12698">MRLPLFQKTTMSVLAGLLMLAAPDASAAESLAGSKGDSRYPVYFAPGSTGGCQKAYKAYVATGSHSAYASTPFNWATEFVVCARANASSQKAAETLALKDCQSARKQYKVTTAGVCSIAASK</sequence>
<proteinExistence type="predicted"/>
<keyword evidence="3" id="KW-1185">Reference proteome</keyword>
<evidence type="ECO:0000313" key="3">
    <source>
        <dbReference type="Proteomes" id="UP000216215"/>
    </source>
</evidence>
<evidence type="ECO:0000313" key="2">
    <source>
        <dbReference type="EMBL" id="PAQ00503.1"/>
    </source>
</evidence>
<name>A0AB36R7R1_9HYPH</name>
<reference evidence="3" key="1">
    <citation type="submission" date="2017-08" db="EMBL/GenBank/DDBJ databases">
        <title>Mesorhizobium wenxinae sp. nov., a novel rhizobial species isolated from root nodules of chickpea (Cicer arietinum L.).</title>
        <authorList>
            <person name="Zhang J."/>
        </authorList>
    </citation>
    <scope>NUCLEOTIDE SEQUENCE [LARGE SCALE GENOMIC DNA]</scope>
    <source>
        <strain evidence="3">USDA 3392</strain>
    </source>
</reference>
<accession>A0AB36R7R1</accession>
<dbReference type="Proteomes" id="UP000216215">
    <property type="component" value="Unassembled WGS sequence"/>
</dbReference>